<keyword evidence="1" id="KW-0805">Transcription regulation</keyword>
<comment type="caution">
    <text evidence="6">The sequence shown here is derived from an EMBL/GenBank/DDBJ whole genome shotgun (WGS) entry which is preliminary data.</text>
</comment>
<dbReference type="Pfam" id="PF03861">
    <property type="entry name" value="ANTAR"/>
    <property type="match status" value="1"/>
</dbReference>
<keyword evidence="2" id="KW-0804">Transcription</keyword>
<dbReference type="Pfam" id="PF00989">
    <property type="entry name" value="PAS"/>
    <property type="match status" value="1"/>
</dbReference>
<dbReference type="EMBL" id="BAAAJE010000019">
    <property type="protein sequence ID" value="GAA1154389.1"/>
    <property type="molecule type" value="Genomic_DNA"/>
</dbReference>
<dbReference type="CDD" id="cd00130">
    <property type="entry name" value="PAS"/>
    <property type="match status" value="1"/>
</dbReference>
<dbReference type="InterPro" id="IPR013767">
    <property type="entry name" value="PAS_fold"/>
</dbReference>
<dbReference type="PROSITE" id="PS50112">
    <property type="entry name" value="PAS"/>
    <property type="match status" value="1"/>
</dbReference>
<keyword evidence="3" id="KW-0175">Coiled coil</keyword>
<dbReference type="Proteomes" id="UP001499979">
    <property type="component" value="Unassembled WGS sequence"/>
</dbReference>
<dbReference type="SUPFAM" id="SSF55781">
    <property type="entry name" value="GAF domain-like"/>
    <property type="match status" value="1"/>
</dbReference>
<sequence>MMWVHLGWSGRPVEAVPKGIHMDAVTSSHADGPAAGDRLSAGVDALERRIAQVRAEREQDVLVQDLETAYEELRTAEEEIRAQTETIERLVRSRDSLRVQQERVLAVLPVPVVLTDAHGVIRTVNAAAALVLNLRVDRLLGKPLFALFAADDRRTLRQLLVRGARGAVARQTATLLPRGASARAVEVVVTSQLGLGGGEVCWVLLAGGGAAESGAGGGVVDALAALALLPQHPGCPRELVERAVRIVGSALPAPAHVSLVTGSPLEPAATASSSQVAQRWDGLQLATGEGPSVTAHGTGLTVSSPDVGKDARWPRLARHVEPGAVAAVAVPVPSADRTVGVLAVYGVPGQPSAPAELVELFAVTVGGVLHELDLVRELDRLEADMRRALASRAVIDQAKGIIMAAHGIDAEAAWEHLLALSSAQHVKVRELAQRIVDRAVGTG</sequence>
<gene>
    <name evidence="6" type="ORF">GCM10009606_35850</name>
</gene>
<dbReference type="Gene3D" id="3.30.450.20">
    <property type="entry name" value="PAS domain"/>
    <property type="match status" value="1"/>
</dbReference>
<evidence type="ECO:0000259" key="4">
    <source>
        <dbReference type="PROSITE" id="PS50112"/>
    </source>
</evidence>
<accession>A0ABP4F6E1</accession>
<feature type="domain" description="PAS" evidence="4">
    <location>
        <begin position="102"/>
        <end position="167"/>
    </location>
</feature>
<dbReference type="InterPro" id="IPR035965">
    <property type="entry name" value="PAS-like_dom_sf"/>
</dbReference>
<dbReference type="InterPro" id="IPR003018">
    <property type="entry name" value="GAF"/>
</dbReference>
<reference evidence="7" key="1">
    <citation type="journal article" date="2019" name="Int. J. Syst. Evol. Microbiol.">
        <title>The Global Catalogue of Microorganisms (GCM) 10K type strain sequencing project: providing services to taxonomists for standard genome sequencing and annotation.</title>
        <authorList>
            <consortium name="The Broad Institute Genomics Platform"/>
            <consortium name="The Broad Institute Genome Sequencing Center for Infectious Disease"/>
            <person name="Wu L."/>
            <person name="Ma J."/>
        </authorList>
    </citation>
    <scope>NUCLEOTIDE SEQUENCE [LARGE SCALE GENOMIC DNA]</scope>
    <source>
        <strain evidence="7">JCM 11813</strain>
    </source>
</reference>
<dbReference type="Gene3D" id="3.30.450.40">
    <property type="match status" value="1"/>
</dbReference>
<proteinExistence type="predicted"/>
<organism evidence="6 7">
    <name type="scientific">Nocardioides aquiterrae</name>
    <dbReference type="NCBI Taxonomy" id="203799"/>
    <lineage>
        <taxon>Bacteria</taxon>
        <taxon>Bacillati</taxon>
        <taxon>Actinomycetota</taxon>
        <taxon>Actinomycetes</taxon>
        <taxon>Propionibacteriales</taxon>
        <taxon>Nocardioidaceae</taxon>
        <taxon>Nocardioides</taxon>
    </lineage>
</organism>
<dbReference type="InterPro" id="IPR036388">
    <property type="entry name" value="WH-like_DNA-bd_sf"/>
</dbReference>
<evidence type="ECO:0000256" key="3">
    <source>
        <dbReference type="SAM" id="Coils"/>
    </source>
</evidence>
<dbReference type="Gene3D" id="1.10.10.10">
    <property type="entry name" value="Winged helix-like DNA-binding domain superfamily/Winged helix DNA-binding domain"/>
    <property type="match status" value="1"/>
</dbReference>
<dbReference type="SUPFAM" id="SSF55785">
    <property type="entry name" value="PYP-like sensor domain (PAS domain)"/>
    <property type="match status" value="1"/>
</dbReference>
<protein>
    <recommendedName>
        <fullName evidence="8">ANTAR domain-containing protein</fullName>
    </recommendedName>
</protein>
<dbReference type="InterPro" id="IPR000014">
    <property type="entry name" value="PAS"/>
</dbReference>
<dbReference type="Pfam" id="PF01590">
    <property type="entry name" value="GAF"/>
    <property type="match status" value="1"/>
</dbReference>
<dbReference type="SMART" id="SM00091">
    <property type="entry name" value="PAS"/>
    <property type="match status" value="1"/>
</dbReference>
<feature type="domain" description="ANTAR" evidence="5">
    <location>
        <begin position="375"/>
        <end position="436"/>
    </location>
</feature>
<dbReference type="PROSITE" id="PS50921">
    <property type="entry name" value="ANTAR"/>
    <property type="match status" value="1"/>
</dbReference>
<name>A0ABP4F6E1_9ACTN</name>
<feature type="coiled-coil region" evidence="3">
    <location>
        <begin position="59"/>
        <end position="93"/>
    </location>
</feature>
<evidence type="ECO:0000259" key="5">
    <source>
        <dbReference type="PROSITE" id="PS50921"/>
    </source>
</evidence>
<dbReference type="SMART" id="SM01012">
    <property type="entry name" value="ANTAR"/>
    <property type="match status" value="1"/>
</dbReference>
<dbReference type="InterPro" id="IPR005561">
    <property type="entry name" value="ANTAR"/>
</dbReference>
<evidence type="ECO:0000256" key="2">
    <source>
        <dbReference type="ARBA" id="ARBA00023163"/>
    </source>
</evidence>
<dbReference type="InterPro" id="IPR029016">
    <property type="entry name" value="GAF-like_dom_sf"/>
</dbReference>
<evidence type="ECO:0000313" key="6">
    <source>
        <dbReference type="EMBL" id="GAA1154389.1"/>
    </source>
</evidence>
<keyword evidence="7" id="KW-1185">Reference proteome</keyword>
<evidence type="ECO:0000313" key="7">
    <source>
        <dbReference type="Proteomes" id="UP001499979"/>
    </source>
</evidence>
<evidence type="ECO:0008006" key="8">
    <source>
        <dbReference type="Google" id="ProtNLM"/>
    </source>
</evidence>
<evidence type="ECO:0000256" key="1">
    <source>
        <dbReference type="ARBA" id="ARBA00023015"/>
    </source>
</evidence>